<dbReference type="PROSITE" id="PS50977">
    <property type="entry name" value="HTH_TETR_2"/>
    <property type="match status" value="1"/>
</dbReference>
<sequence length="205" mass="22325">MRKTREQSRLETRERLIASAHAAIRRDGIGGLSLRRLCEEAGFSQGAFYSNFASRDDLLLVLMERHVLGEVETLRRLVQGMDGEASGDVPATVAARLADLAKQTEWSLLSIELQLHAQRDDRFADAYNAAKIGFHAEFARLVEEILQGHNLTPALPPLQIAIGLYALWSGLAVQGTVPGAVPRDQIFLAFLRAIIGGPPSTAGGQ</sequence>
<dbReference type="SUPFAM" id="SSF48498">
    <property type="entry name" value="Tetracyclin repressor-like, C-terminal domain"/>
    <property type="match status" value="1"/>
</dbReference>
<dbReference type="Pfam" id="PF00440">
    <property type="entry name" value="TetR_N"/>
    <property type="match status" value="1"/>
</dbReference>
<feature type="domain" description="HTH tetR-type" evidence="6">
    <location>
        <begin position="10"/>
        <end position="70"/>
    </location>
</feature>
<feature type="DNA-binding region" description="H-T-H motif" evidence="5">
    <location>
        <begin position="33"/>
        <end position="52"/>
    </location>
</feature>
<reference evidence="8" key="1">
    <citation type="submission" date="2016-10" db="EMBL/GenBank/DDBJ databases">
        <authorList>
            <person name="Varghese N."/>
            <person name="Submissions S."/>
        </authorList>
    </citation>
    <scope>NUCLEOTIDE SEQUENCE [LARGE SCALE GENOMIC DNA]</scope>
    <source>
        <strain evidence="8">DSM 123</strain>
    </source>
</reference>
<keyword evidence="8" id="KW-1185">Reference proteome</keyword>
<accession>A0A1H8WDY0</accession>
<dbReference type="PANTHER" id="PTHR30055:SF234">
    <property type="entry name" value="HTH-TYPE TRANSCRIPTIONAL REGULATOR BETI"/>
    <property type="match status" value="1"/>
</dbReference>
<dbReference type="GO" id="GO:0000976">
    <property type="term" value="F:transcription cis-regulatory region binding"/>
    <property type="evidence" value="ECO:0007669"/>
    <property type="project" value="TreeGrafter"/>
</dbReference>
<protein>
    <submittedName>
        <fullName evidence="7">Transcriptional regulator, TetR family</fullName>
    </submittedName>
</protein>
<dbReference type="Proteomes" id="UP000199615">
    <property type="component" value="Unassembled WGS sequence"/>
</dbReference>
<dbReference type="Pfam" id="PF13977">
    <property type="entry name" value="TetR_C_6"/>
    <property type="match status" value="1"/>
</dbReference>
<gene>
    <name evidence="7" type="ORF">SAMN05444123_11212</name>
</gene>
<dbReference type="RefSeq" id="WP_092685883.1">
    <property type="nucleotide sequence ID" value="NZ_FODT01000012.1"/>
</dbReference>
<keyword evidence="2" id="KW-0805">Transcription regulation</keyword>
<dbReference type="EMBL" id="FODT01000012">
    <property type="protein sequence ID" value="SEP25870.1"/>
    <property type="molecule type" value="Genomic_DNA"/>
</dbReference>
<dbReference type="InterPro" id="IPR001647">
    <property type="entry name" value="HTH_TetR"/>
</dbReference>
<dbReference type="InterPro" id="IPR009057">
    <property type="entry name" value="Homeodomain-like_sf"/>
</dbReference>
<dbReference type="Gene3D" id="1.10.357.10">
    <property type="entry name" value="Tetracycline Repressor, domain 2"/>
    <property type="match status" value="1"/>
</dbReference>
<evidence type="ECO:0000256" key="4">
    <source>
        <dbReference type="ARBA" id="ARBA00023163"/>
    </source>
</evidence>
<dbReference type="AlphaFoldDB" id="A0A1H8WDY0"/>
<keyword evidence="3 5" id="KW-0238">DNA-binding</keyword>
<keyword evidence="4" id="KW-0804">Transcription</keyword>
<organism evidence="7 8">
    <name type="scientific">Rhodopseudomonas pseudopalustris</name>
    <dbReference type="NCBI Taxonomy" id="1513892"/>
    <lineage>
        <taxon>Bacteria</taxon>
        <taxon>Pseudomonadati</taxon>
        <taxon>Pseudomonadota</taxon>
        <taxon>Alphaproteobacteria</taxon>
        <taxon>Hyphomicrobiales</taxon>
        <taxon>Nitrobacteraceae</taxon>
        <taxon>Rhodopseudomonas</taxon>
    </lineage>
</organism>
<dbReference type="InterPro" id="IPR050109">
    <property type="entry name" value="HTH-type_TetR-like_transc_reg"/>
</dbReference>
<evidence type="ECO:0000259" key="6">
    <source>
        <dbReference type="PROSITE" id="PS50977"/>
    </source>
</evidence>
<evidence type="ECO:0000313" key="7">
    <source>
        <dbReference type="EMBL" id="SEP25870.1"/>
    </source>
</evidence>
<dbReference type="PANTHER" id="PTHR30055">
    <property type="entry name" value="HTH-TYPE TRANSCRIPTIONAL REGULATOR RUTR"/>
    <property type="match status" value="1"/>
</dbReference>
<keyword evidence="1" id="KW-0678">Repressor</keyword>
<evidence type="ECO:0000256" key="3">
    <source>
        <dbReference type="ARBA" id="ARBA00023125"/>
    </source>
</evidence>
<evidence type="ECO:0000256" key="2">
    <source>
        <dbReference type="ARBA" id="ARBA00023015"/>
    </source>
</evidence>
<dbReference type="GO" id="GO:0003700">
    <property type="term" value="F:DNA-binding transcription factor activity"/>
    <property type="evidence" value="ECO:0007669"/>
    <property type="project" value="TreeGrafter"/>
</dbReference>
<evidence type="ECO:0000256" key="5">
    <source>
        <dbReference type="PROSITE-ProRule" id="PRU00335"/>
    </source>
</evidence>
<proteinExistence type="predicted"/>
<dbReference type="SUPFAM" id="SSF46689">
    <property type="entry name" value="Homeodomain-like"/>
    <property type="match status" value="1"/>
</dbReference>
<evidence type="ECO:0000313" key="8">
    <source>
        <dbReference type="Proteomes" id="UP000199615"/>
    </source>
</evidence>
<dbReference type="InterPro" id="IPR036271">
    <property type="entry name" value="Tet_transcr_reg_TetR-rel_C_sf"/>
</dbReference>
<dbReference type="OrthoDB" id="7252896at2"/>
<evidence type="ECO:0000256" key="1">
    <source>
        <dbReference type="ARBA" id="ARBA00022491"/>
    </source>
</evidence>
<name>A0A1H8WDY0_9BRAD</name>
<dbReference type="InterPro" id="IPR039538">
    <property type="entry name" value="BetI_C"/>
</dbReference>